<feature type="domain" description="O-antigen ligase-related" evidence="6">
    <location>
        <begin position="197"/>
        <end position="340"/>
    </location>
</feature>
<reference evidence="7 8" key="1">
    <citation type="submission" date="2015-09" db="EMBL/GenBank/DDBJ databases">
        <authorList>
            <consortium name="Pathogen Informatics"/>
        </authorList>
    </citation>
    <scope>NUCLEOTIDE SEQUENCE [LARGE SCALE GENOMIC DNA]</scope>
    <source>
        <strain evidence="7 8">2789STDY5834956</strain>
    </source>
</reference>
<dbReference type="GO" id="GO:0016020">
    <property type="term" value="C:membrane"/>
    <property type="evidence" value="ECO:0007669"/>
    <property type="project" value="UniProtKB-SubCell"/>
</dbReference>
<dbReference type="RefSeq" id="WP_055207365.1">
    <property type="nucleotide sequence ID" value="NZ_CZBO01000002.1"/>
</dbReference>
<feature type="transmembrane region" description="Helical" evidence="5">
    <location>
        <begin position="80"/>
        <end position="99"/>
    </location>
</feature>
<keyword evidence="3 5" id="KW-1133">Transmembrane helix</keyword>
<feature type="transmembrane region" description="Helical" evidence="5">
    <location>
        <begin position="362"/>
        <end position="380"/>
    </location>
</feature>
<organism evidence="7 8">
    <name type="scientific">Clostridium baratii</name>
    <dbReference type="NCBI Taxonomy" id="1561"/>
    <lineage>
        <taxon>Bacteria</taxon>
        <taxon>Bacillati</taxon>
        <taxon>Bacillota</taxon>
        <taxon>Clostridia</taxon>
        <taxon>Eubacteriales</taxon>
        <taxon>Clostridiaceae</taxon>
        <taxon>Clostridium</taxon>
    </lineage>
</organism>
<dbReference type="GO" id="GO:0016874">
    <property type="term" value="F:ligase activity"/>
    <property type="evidence" value="ECO:0007669"/>
    <property type="project" value="UniProtKB-KW"/>
</dbReference>
<feature type="transmembrane region" description="Helical" evidence="5">
    <location>
        <begin position="12"/>
        <end position="42"/>
    </location>
</feature>
<evidence type="ECO:0000256" key="1">
    <source>
        <dbReference type="ARBA" id="ARBA00004141"/>
    </source>
</evidence>
<evidence type="ECO:0000256" key="5">
    <source>
        <dbReference type="SAM" id="Phobius"/>
    </source>
</evidence>
<evidence type="ECO:0000313" key="8">
    <source>
        <dbReference type="Proteomes" id="UP000095563"/>
    </source>
</evidence>
<dbReference type="InterPro" id="IPR051533">
    <property type="entry name" value="WaaL-like"/>
</dbReference>
<sequence>MSIKEKNILDIYIFLNIFFIFTNYIYNIQVPFIILLTLLLLLTTIKPKFKININFNEILFLNLGIVFFISAILSSDMDDAMKYSIGFFCLIINMIIFSRKNEINYQKIEKYILFFSSIHVFATIIYQIYPDIIRKLLPLFLRGSDLTRNIFEFNNNKINCGITPIQSLNAFYISCFIMIIFVNLIKNKNKKVLNICFLIIGYIALFLASKRGVLLANIVSSFYTFSYDKYKNKKLSILTILKSSLIIIIISFIGYVFISKYIPSALNIFNRFNQSDMTTGRSNIYKIVLSKFFDTNIILGAGLFSSRSILKVNIGVISDVHNIYIQLLVEMGIYGLISFLITIIIIYSKFIKVKINKYNNKLLDYALYFITLFILYGLTGNDLFDLTMSSIYFFMIAIVFSIIRKEKI</sequence>
<keyword evidence="2 5" id="KW-0812">Transmembrane</keyword>
<feature type="transmembrane region" description="Helical" evidence="5">
    <location>
        <begin position="283"/>
        <end position="304"/>
    </location>
</feature>
<dbReference type="PANTHER" id="PTHR37422:SF17">
    <property type="entry name" value="O-ANTIGEN LIGASE"/>
    <property type="match status" value="1"/>
</dbReference>
<feature type="transmembrane region" description="Helical" evidence="5">
    <location>
        <begin position="386"/>
        <end position="403"/>
    </location>
</feature>
<feature type="transmembrane region" description="Helical" evidence="5">
    <location>
        <begin position="235"/>
        <end position="262"/>
    </location>
</feature>
<comment type="subcellular location">
    <subcellularLocation>
        <location evidence="1">Membrane</location>
        <topology evidence="1">Multi-pass membrane protein</topology>
    </subcellularLocation>
</comment>
<evidence type="ECO:0000313" key="7">
    <source>
        <dbReference type="EMBL" id="CUP97533.1"/>
    </source>
</evidence>
<feature type="transmembrane region" description="Helical" evidence="5">
    <location>
        <begin position="324"/>
        <end position="350"/>
    </location>
</feature>
<dbReference type="PANTHER" id="PTHR37422">
    <property type="entry name" value="TEICHURONIC ACID BIOSYNTHESIS PROTEIN TUAE"/>
    <property type="match status" value="1"/>
</dbReference>
<proteinExistence type="predicted"/>
<feature type="transmembrane region" description="Helical" evidence="5">
    <location>
        <begin position="54"/>
        <end position="74"/>
    </location>
</feature>
<dbReference type="Proteomes" id="UP000095563">
    <property type="component" value="Unassembled WGS sequence"/>
</dbReference>
<evidence type="ECO:0000256" key="4">
    <source>
        <dbReference type="ARBA" id="ARBA00023136"/>
    </source>
</evidence>
<evidence type="ECO:0000256" key="2">
    <source>
        <dbReference type="ARBA" id="ARBA00022692"/>
    </source>
</evidence>
<accession>A0A174SIL6</accession>
<keyword evidence="4 5" id="KW-0472">Membrane</keyword>
<dbReference type="AlphaFoldDB" id="A0A174SIL6"/>
<dbReference type="InterPro" id="IPR007016">
    <property type="entry name" value="O-antigen_ligase-rel_domated"/>
</dbReference>
<protein>
    <submittedName>
        <fullName evidence="7">Lipid A core-O-antigen ligase and related enzymes</fullName>
    </submittedName>
</protein>
<feature type="transmembrane region" description="Helical" evidence="5">
    <location>
        <begin position="111"/>
        <end position="129"/>
    </location>
</feature>
<gene>
    <name evidence="7" type="ORF">ERS852568_01395</name>
</gene>
<keyword evidence="7" id="KW-0436">Ligase</keyword>
<dbReference type="EMBL" id="CZBO01000002">
    <property type="protein sequence ID" value="CUP97533.1"/>
    <property type="molecule type" value="Genomic_DNA"/>
</dbReference>
<dbReference type="Pfam" id="PF04932">
    <property type="entry name" value="Wzy_C"/>
    <property type="match status" value="1"/>
</dbReference>
<evidence type="ECO:0000259" key="6">
    <source>
        <dbReference type="Pfam" id="PF04932"/>
    </source>
</evidence>
<feature type="transmembrane region" description="Helical" evidence="5">
    <location>
        <begin position="192"/>
        <end position="215"/>
    </location>
</feature>
<evidence type="ECO:0000256" key="3">
    <source>
        <dbReference type="ARBA" id="ARBA00022989"/>
    </source>
</evidence>
<feature type="transmembrane region" description="Helical" evidence="5">
    <location>
        <begin position="165"/>
        <end position="185"/>
    </location>
</feature>
<name>A0A174SIL6_9CLOT</name>